<evidence type="ECO:0000256" key="7">
    <source>
        <dbReference type="ARBA" id="ARBA00022927"/>
    </source>
</evidence>
<keyword evidence="12 13" id="KW-0449">Lipoprotein</keyword>
<reference evidence="14" key="1">
    <citation type="journal article" date="2019" name="Int. J. Syst. Evol. Microbiol.">
        <title>The Global Catalogue of Microorganisms (GCM) 10K type strain sequencing project: providing services to taxonomists for standard genome sequencing and annotation.</title>
        <authorList>
            <consortium name="The Broad Institute Genomics Platform"/>
            <consortium name="The Broad Institute Genome Sequencing Center for Infectious Disease"/>
            <person name="Wu L."/>
            <person name="Ma J."/>
        </authorList>
    </citation>
    <scope>NUCLEOTIDE SEQUENCE [LARGE SCALE GENOMIC DNA]</scope>
    <source>
        <strain evidence="14">CCUG 49452</strain>
    </source>
</reference>
<evidence type="ECO:0000256" key="10">
    <source>
        <dbReference type="ARBA" id="ARBA00023186"/>
    </source>
</evidence>
<keyword evidence="8" id="KW-0472">Membrane</keyword>
<dbReference type="Pfam" id="PF03550">
    <property type="entry name" value="LolB"/>
    <property type="match status" value="1"/>
</dbReference>
<evidence type="ECO:0000256" key="6">
    <source>
        <dbReference type="ARBA" id="ARBA00022729"/>
    </source>
</evidence>
<keyword evidence="7" id="KW-0653">Protein transport</keyword>
<accession>A0ABV9QDF0</accession>
<proteinExistence type="inferred from homology"/>
<comment type="subcellular location">
    <subcellularLocation>
        <location evidence="1">Cell outer membrane</location>
        <topology evidence="1">Lipid-anchor</topology>
    </subcellularLocation>
</comment>
<evidence type="ECO:0000256" key="9">
    <source>
        <dbReference type="ARBA" id="ARBA00023139"/>
    </source>
</evidence>
<keyword evidence="11" id="KW-0998">Cell outer membrane</keyword>
<keyword evidence="9" id="KW-0564">Palmitate</keyword>
<comment type="subunit">
    <text evidence="3">Monomer.</text>
</comment>
<keyword evidence="10" id="KW-0143">Chaperone</keyword>
<evidence type="ECO:0000256" key="8">
    <source>
        <dbReference type="ARBA" id="ARBA00023136"/>
    </source>
</evidence>
<protein>
    <recommendedName>
        <fullName evidence="4">Outer-membrane lipoprotein LolB</fullName>
    </recommendedName>
</protein>
<comment type="similarity">
    <text evidence="2">Belongs to the LolB family.</text>
</comment>
<sequence>MHHCHQSALPRRSALLWCLGVPLALWGCAQPPAAPSSHGLLQRTLWSGRLALQVEGYPSRSFIAAFELQGNAHLGSLQLTGPLGQTLAQLHWNPQGARLETGHTTEEASSIEALLERDTGAPIPVVALFDWLAGQPTAIEGWSTDLSAIAQGRLTATRFSPEPHTTLRITFEY</sequence>
<evidence type="ECO:0000256" key="11">
    <source>
        <dbReference type="ARBA" id="ARBA00023237"/>
    </source>
</evidence>
<dbReference type="Proteomes" id="UP001596001">
    <property type="component" value="Unassembled WGS sequence"/>
</dbReference>
<evidence type="ECO:0000256" key="2">
    <source>
        <dbReference type="ARBA" id="ARBA00009696"/>
    </source>
</evidence>
<keyword evidence="6" id="KW-0732">Signal</keyword>
<organism evidence="13 14">
    <name type="scientific">Giesbergeria sinuosa</name>
    <dbReference type="NCBI Taxonomy" id="80883"/>
    <lineage>
        <taxon>Bacteria</taxon>
        <taxon>Pseudomonadati</taxon>
        <taxon>Pseudomonadota</taxon>
        <taxon>Betaproteobacteria</taxon>
        <taxon>Burkholderiales</taxon>
        <taxon>Comamonadaceae</taxon>
        <taxon>Giesbergeria</taxon>
    </lineage>
</organism>
<evidence type="ECO:0000313" key="14">
    <source>
        <dbReference type="Proteomes" id="UP001596001"/>
    </source>
</evidence>
<dbReference type="EMBL" id="JBHSHJ010000001">
    <property type="protein sequence ID" value="MFC4787700.1"/>
    <property type="molecule type" value="Genomic_DNA"/>
</dbReference>
<evidence type="ECO:0000256" key="5">
    <source>
        <dbReference type="ARBA" id="ARBA00022448"/>
    </source>
</evidence>
<evidence type="ECO:0000256" key="12">
    <source>
        <dbReference type="ARBA" id="ARBA00023288"/>
    </source>
</evidence>
<dbReference type="Gene3D" id="2.50.20.10">
    <property type="entry name" value="Lipoprotein localisation LolA/LolB/LppX"/>
    <property type="match status" value="1"/>
</dbReference>
<evidence type="ECO:0000256" key="1">
    <source>
        <dbReference type="ARBA" id="ARBA00004459"/>
    </source>
</evidence>
<name>A0ABV9QDF0_9BURK</name>
<evidence type="ECO:0000256" key="3">
    <source>
        <dbReference type="ARBA" id="ARBA00011245"/>
    </source>
</evidence>
<keyword evidence="5" id="KW-0813">Transport</keyword>
<dbReference type="InterPro" id="IPR004565">
    <property type="entry name" value="OM_lipoprot_LolB"/>
</dbReference>
<gene>
    <name evidence="13" type="ORF">ACFO6X_01655</name>
</gene>
<dbReference type="RefSeq" id="WP_382429389.1">
    <property type="nucleotide sequence ID" value="NZ_JBHSHJ010000001.1"/>
</dbReference>
<comment type="caution">
    <text evidence="13">The sequence shown here is derived from an EMBL/GenBank/DDBJ whole genome shotgun (WGS) entry which is preliminary data.</text>
</comment>
<dbReference type="InterPro" id="IPR029046">
    <property type="entry name" value="LolA/LolB/LppX"/>
</dbReference>
<evidence type="ECO:0000256" key="4">
    <source>
        <dbReference type="ARBA" id="ARBA00016202"/>
    </source>
</evidence>
<evidence type="ECO:0000313" key="13">
    <source>
        <dbReference type="EMBL" id="MFC4787700.1"/>
    </source>
</evidence>
<keyword evidence="14" id="KW-1185">Reference proteome</keyword>
<dbReference type="SUPFAM" id="SSF89392">
    <property type="entry name" value="Prokaryotic lipoproteins and lipoprotein localization factors"/>
    <property type="match status" value="1"/>
</dbReference>